<dbReference type="EMBL" id="CP044205">
    <property type="protein sequence ID" value="QFY41994.1"/>
    <property type="molecule type" value="Genomic_DNA"/>
</dbReference>
<dbReference type="GO" id="GO:0009244">
    <property type="term" value="P:lipopolysaccharide core region biosynthetic process"/>
    <property type="evidence" value="ECO:0007669"/>
    <property type="project" value="InterPro"/>
</dbReference>
<evidence type="ECO:0000256" key="9">
    <source>
        <dbReference type="ARBA" id="ARBA00043995"/>
    </source>
</evidence>
<keyword evidence="4" id="KW-0997">Cell inner membrane</keyword>
<dbReference type="EC" id="2.4.99.23" evidence="10"/>
<dbReference type="FunCoup" id="A0A5Q0BIK9">
    <property type="interactions" value="201"/>
</dbReference>
<dbReference type="InterPro" id="IPR011908">
    <property type="entry name" value="LipoPS_heptosylTferase-I"/>
</dbReference>
<evidence type="ECO:0000256" key="12">
    <source>
        <dbReference type="ARBA" id="ARBA00044330"/>
    </source>
</evidence>
<comment type="subcellular location">
    <subcellularLocation>
        <location evidence="1">Cell inner membrane</location>
        <topology evidence="1">Peripheral membrane protein</topology>
        <orientation evidence="1">Cytoplasmic side</orientation>
    </subcellularLocation>
</comment>
<evidence type="ECO:0000256" key="13">
    <source>
        <dbReference type="ARBA" id="ARBA00049201"/>
    </source>
</evidence>
<evidence type="ECO:0000256" key="2">
    <source>
        <dbReference type="ARBA" id="ARBA00004713"/>
    </source>
</evidence>
<keyword evidence="6 14" id="KW-0808">Transferase</keyword>
<dbReference type="OrthoDB" id="9767552at2"/>
<comment type="pathway">
    <text evidence="2">Bacterial outer membrane biogenesis; LPS core biosynthesis.</text>
</comment>
<comment type="similarity">
    <text evidence="9">Belongs to the glycosyltransferase 9 family.</text>
</comment>
<keyword evidence="5" id="KW-0328">Glycosyltransferase</keyword>
<evidence type="ECO:0000256" key="6">
    <source>
        <dbReference type="ARBA" id="ARBA00022679"/>
    </source>
</evidence>
<evidence type="ECO:0000313" key="15">
    <source>
        <dbReference type="Proteomes" id="UP000325755"/>
    </source>
</evidence>
<dbReference type="InterPro" id="IPR002201">
    <property type="entry name" value="Glyco_trans_9"/>
</dbReference>
<keyword evidence="3" id="KW-1003">Cell membrane</keyword>
<evidence type="ECO:0000256" key="3">
    <source>
        <dbReference type="ARBA" id="ARBA00022475"/>
    </source>
</evidence>
<keyword evidence="8" id="KW-0472">Membrane</keyword>
<protein>
    <recommendedName>
        <fullName evidence="11">Lipopolysaccharide heptosyltransferase 1</fullName>
        <ecNumber evidence="10">2.4.99.23</ecNumber>
    </recommendedName>
    <alternativeName>
        <fullName evidence="12">ADP-heptose:lipopolysaccharide heptosyltransferase I</fullName>
    </alternativeName>
</protein>
<dbReference type="CDD" id="cd03789">
    <property type="entry name" value="GT9_LPS_heptosyltransferase"/>
    <property type="match status" value="1"/>
</dbReference>
<evidence type="ECO:0000313" key="14">
    <source>
        <dbReference type="EMBL" id="QFY41994.1"/>
    </source>
</evidence>
<evidence type="ECO:0000256" key="11">
    <source>
        <dbReference type="ARBA" id="ARBA00044190"/>
    </source>
</evidence>
<gene>
    <name evidence="14" type="primary">waaC</name>
    <name evidence="14" type="ORF">F6R98_04565</name>
</gene>
<dbReference type="KEGG" id="mmob:F6R98_04565"/>
<dbReference type="Proteomes" id="UP000325755">
    <property type="component" value="Chromosome"/>
</dbReference>
<dbReference type="InParanoid" id="A0A5Q0BIK9"/>
<dbReference type="Pfam" id="PF01075">
    <property type="entry name" value="Glyco_transf_9"/>
    <property type="match status" value="1"/>
</dbReference>
<dbReference type="AlphaFoldDB" id="A0A5Q0BIK9"/>
<comment type="catalytic activity">
    <reaction evidence="13">
        <text>an alpha-Kdo-(2-&gt;4)-alpha-Kdo-(2-&gt;6)-lipid A + ADP-L-glycero-beta-D-manno-heptose = an L-alpha-D-Hep-(1-&gt;5)-[alpha-Kdo-(2-&gt;4)]-alpha-Kdo-(2-&gt;6)-lipid A + ADP + H(+)</text>
        <dbReference type="Rhea" id="RHEA:74067"/>
        <dbReference type="ChEBI" id="CHEBI:15378"/>
        <dbReference type="ChEBI" id="CHEBI:61506"/>
        <dbReference type="ChEBI" id="CHEBI:176431"/>
        <dbReference type="ChEBI" id="CHEBI:193068"/>
        <dbReference type="ChEBI" id="CHEBI:456216"/>
        <dbReference type="EC" id="2.4.99.23"/>
    </reaction>
</comment>
<evidence type="ECO:0000256" key="5">
    <source>
        <dbReference type="ARBA" id="ARBA00022676"/>
    </source>
</evidence>
<organism evidence="14 15">
    <name type="scientific">Candidatus Methylospira mobilis</name>
    <dbReference type="NCBI Taxonomy" id="1808979"/>
    <lineage>
        <taxon>Bacteria</taxon>
        <taxon>Pseudomonadati</taxon>
        <taxon>Pseudomonadota</taxon>
        <taxon>Gammaproteobacteria</taxon>
        <taxon>Methylococcales</taxon>
        <taxon>Methylococcaceae</taxon>
        <taxon>Candidatus Methylospira</taxon>
    </lineage>
</organism>
<dbReference type="Gene3D" id="3.40.50.2000">
    <property type="entry name" value="Glycogen Phosphorylase B"/>
    <property type="match status" value="2"/>
</dbReference>
<dbReference type="NCBIfam" id="TIGR02193">
    <property type="entry name" value="heptsyl_trn_I"/>
    <property type="match status" value="1"/>
</dbReference>
<dbReference type="SUPFAM" id="SSF53756">
    <property type="entry name" value="UDP-Glycosyltransferase/glycogen phosphorylase"/>
    <property type="match status" value="1"/>
</dbReference>
<evidence type="ECO:0000256" key="10">
    <source>
        <dbReference type="ARBA" id="ARBA00044041"/>
    </source>
</evidence>
<dbReference type="GO" id="GO:0005829">
    <property type="term" value="C:cytosol"/>
    <property type="evidence" value="ECO:0007669"/>
    <property type="project" value="TreeGrafter"/>
</dbReference>
<dbReference type="PANTHER" id="PTHR30160">
    <property type="entry name" value="TETRAACYLDISACCHARIDE 4'-KINASE-RELATED"/>
    <property type="match status" value="1"/>
</dbReference>
<dbReference type="GO" id="GO:0008713">
    <property type="term" value="F:ADP-heptose-lipopolysaccharide heptosyltransferase activity"/>
    <property type="evidence" value="ECO:0007669"/>
    <property type="project" value="TreeGrafter"/>
</dbReference>
<name>A0A5Q0BIK9_9GAMM</name>
<dbReference type="PANTHER" id="PTHR30160:SF19">
    <property type="entry name" value="LIPOPOLYSACCHARIDE HEPTOSYLTRANSFERASE 1"/>
    <property type="match status" value="1"/>
</dbReference>
<keyword evidence="7" id="KW-0448">Lipopolysaccharide biosynthesis</keyword>
<proteinExistence type="inferred from homology"/>
<sequence length="331" mass="35885">MRILIIKMTSLGDIVHMLPALTDAAARLPGLSVDWVVEENFAAIPELHPAVGRIIPIALRRWRKTPLSASVRREIGSFAASLRKEPYDLIIDSQGLIKSAAVGMLARGVRSGYSFASVREPFSSLFLQKRFSVEKNIAAILRNRLLMAGAIGYQIADDAPLNYGIGSVFATAPADFLPARYLLALHGTARREKEYPLADWKVLIERCSKAGWPVALPWGNAREKQRAEQLAAYGGTVLPTMGLRQLATIVASCQGVVGVDTGLMHLAAALRKPGIGLYPSTAISRFGVLCEPDGPLIANYCETSDLEPERVSESLLALLEPAFPRTAIADK</sequence>
<evidence type="ECO:0000256" key="4">
    <source>
        <dbReference type="ARBA" id="ARBA00022519"/>
    </source>
</evidence>
<evidence type="ECO:0000256" key="7">
    <source>
        <dbReference type="ARBA" id="ARBA00022985"/>
    </source>
</evidence>
<dbReference type="GO" id="GO:0005886">
    <property type="term" value="C:plasma membrane"/>
    <property type="evidence" value="ECO:0007669"/>
    <property type="project" value="UniProtKB-SubCell"/>
</dbReference>
<evidence type="ECO:0000256" key="8">
    <source>
        <dbReference type="ARBA" id="ARBA00023136"/>
    </source>
</evidence>
<reference evidence="14 15" key="1">
    <citation type="submission" date="2019-09" db="EMBL/GenBank/DDBJ databases">
        <title>Ecophysiology of the spiral-shaped methanotroph Methylospira mobilis as revealed by the complete genome sequence.</title>
        <authorList>
            <person name="Oshkin I.Y."/>
            <person name="Dedysh S.N."/>
            <person name="Miroshnikov K."/>
            <person name="Danilova O.V."/>
            <person name="Hakobyan A."/>
            <person name="Liesack W."/>
        </authorList>
    </citation>
    <scope>NUCLEOTIDE SEQUENCE [LARGE SCALE GENOMIC DNA]</scope>
    <source>
        <strain evidence="14 15">Shm1</strain>
    </source>
</reference>
<keyword evidence="15" id="KW-1185">Reference proteome</keyword>
<accession>A0A5Q0BIK9</accession>
<dbReference type="InterPro" id="IPR051199">
    <property type="entry name" value="LPS_LOS_Heptosyltrfase"/>
</dbReference>
<evidence type="ECO:0000256" key="1">
    <source>
        <dbReference type="ARBA" id="ARBA00004515"/>
    </source>
</evidence>
<dbReference type="RefSeq" id="WP_153247979.1">
    <property type="nucleotide sequence ID" value="NZ_CP044205.1"/>
</dbReference>